<dbReference type="InterPro" id="IPR017932">
    <property type="entry name" value="GATase_2_dom"/>
</dbReference>
<reference evidence="2 3" key="1">
    <citation type="submission" date="2017-03" db="EMBL/GenBank/DDBJ databases">
        <authorList>
            <person name="Afonso C.L."/>
            <person name="Miller P.J."/>
            <person name="Scott M.A."/>
            <person name="Spackman E."/>
            <person name="Goraichik I."/>
            <person name="Dimitrov K.M."/>
            <person name="Suarez D.L."/>
            <person name="Swayne D.E."/>
        </authorList>
    </citation>
    <scope>NUCLEOTIDE SEQUENCE [LARGE SCALE GENOMIC DNA]</scope>
    <source>
        <strain evidence="2">PRJEB14757</strain>
    </source>
</reference>
<protein>
    <recommendedName>
        <fullName evidence="1">Glutamine amidotransferase type-2 domain-containing protein</fullName>
    </recommendedName>
</protein>
<dbReference type="PROSITE" id="PS51278">
    <property type="entry name" value="GATASE_TYPE_2"/>
    <property type="match status" value="1"/>
</dbReference>
<dbReference type="Proteomes" id="UP000191931">
    <property type="component" value="Unassembled WGS sequence"/>
</dbReference>
<accession>A0A1W1HE54</accession>
<name>A0A1W1HE54_9BACT</name>
<dbReference type="STRING" id="1246637.MTBBW1_2360045"/>
<organism evidence="2 3">
    <name type="scientific">Desulfamplus magnetovallimortis</name>
    <dbReference type="NCBI Taxonomy" id="1246637"/>
    <lineage>
        <taxon>Bacteria</taxon>
        <taxon>Pseudomonadati</taxon>
        <taxon>Thermodesulfobacteriota</taxon>
        <taxon>Desulfobacteria</taxon>
        <taxon>Desulfobacterales</taxon>
        <taxon>Desulfobacteraceae</taxon>
        <taxon>Desulfamplus</taxon>
    </lineage>
</organism>
<dbReference type="SUPFAM" id="SSF56235">
    <property type="entry name" value="N-terminal nucleophile aminohydrolases (Ntn hydrolases)"/>
    <property type="match status" value="1"/>
</dbReference>
<feature type="domain" description="Glutamine amidotransferase type-2" evidence="1">
    <location>
        <begin position="2"/>
        <end position="359"/>
    </location>
</feature>
<keyword evidence="3" id="KW-1185">Reference proteome</keyword>
<dbReference type="Gene3D" id="3.60.20.10">
    <property type="entry name" value="Glutamine Phosphoribosylpyrophosphate, subunit 1, domain 1"/>
    <property type="match status" value="1"/>
</dbReference>
<dbReference type="RefSeq" id="WP_080809002.1">
    <property type="nucleotide sequence ID" value="NZ_LT828563.1"/>
</dbReference>
<gene>
    <name evidence="2" type="ORF">MTBBW1_2360045</name>
</gene>
<evidence type="ECO:0000259" key="1">
    <source>
        <dbReference type="PROSITE" id="PS51278"/>
    </source>
</evidence>
<dbReference type="AlphaFoldDB" id="A0A1W1HE54"/>
<dbReference type="InterPro" id="IPR029055">
    <property type="entry name" value="Ntn_hydrolases_N"/>
</dbReference>
<evidence type="ECO:0000313" key="2">
    <source>
        <dbReference type="EMBL" id="SLM30662.1"/>
    </source>
</evidence>
<evidence type="ECO:0000313" key="3">
    <source>
        <dbReference type="Proteomes" id="UP000191931"/>
    </source>
</evidence>
<dbReference type="EMBL" id="FWEV01000153">
    <property type="protein sequence ID" value="SLM30662.1"/>
    <property type="molecule type" value="Genomic_DNA"/>
</dbReference>
<dbReference type="OrthoDB" id="9770094at2"/>
<sequence>MCRLFALTSKDPVSPMEAIKALDVMKEGHDGSGVGLLLRDLGGPFEEMKDAPILSGIFSEEGIRKLDLFMMDQGFMTKYKMSIKVPKQTLEGTPKRGLYLLRAYEYPDSWNVDTLDEKELATRLMMTRLKIREMGEEKKDMIVFSFWPDTIMLKELGDPMQIARHLGLDRKDLKARTIMAQGRQNTNYAINLYACHPFFIKGYSTMTNGENTAFIPIRDFLSSRDFPGYMGYQSDSEVFAHILHYTMSGLDLGLDAYKHVITPLQDRDIENHPDATFLKHLKKSCRQLIIDGPNCVIGTLPDNTLFMAQDRKKLRPGVVGGRPGMFAFSSEVCGLDAVIPDRDKSKDIQPMHLDTAIVGPDRQEVKICRQTEPLTLPL</sequence>
<proteinExistence type="predicted"/>